<dbReference type="InterPro" id="IPR015424">
    <property type="entry name" value="PyrdxlP-dep_Trfase"/>
</dbReference>
<name>A0A329MUV2_9BACL</name>
<evidence type="ECO:0000313" key="10">
    <source>
        <dbReference type="Proteomes" id="UP000250369"/>
    </source>
</evidence>
<evidence type="ECO:0000313" key="9">
    <source>
        <dbReference type="EMBL" id="RAV21727.1"/>
    </source>
</evidence>
<dbReference type="Gene3D" id="3.40.640.10">
    <property type="entry name" value="Type I PLP-dependent aspartate aminotransferase-like (Major domain)"/>
    <property type="match status" value="1"/>
</dbReference>
<dbReference type="OrthoDB" id="9780685at2"/>
<dbReference type="PANTHER" id="PTHR11808">
    <property type="entry name" value="TRANS-SULFURATION ENZYME FAMILY MEMBER"/>
    <property type="match status" value="1"/>
</dbReference>
<sequence>MVTLNEHEKASRSTETIVVHDAQDDRHYGAVAMPIYQNSVFTFPTQQSFEEAMLDNRDHFMYTRGNNPSVRQLEERLARLEGGEQARCFASGMAAISTAVISLVRSGDHIICVDQAYGPAKDLMTSILTRFGVETTYVNGASFERIAEAVKPNTKLLYLESPTSMRFELQDLPRCAELAKQIGAYTVIDNTWASPIYQNPLQLGIDLVVHSVTKYIGGHSDLVGGVIIGSKQLLHKINGCELVLLGGIMQPSTAAQVMRGLRTLPLRMEKLQQNGLAVARFLETEASVAKVNHPGLPSHPQHELFNRQMKGGGSLFSVELAVTVDQARTWADSLEYFRKGFSWGGYESLLYMPIQSPDTEAGENVLIRLYIGLEDPEDIIRNMRDAFARIAKK</sequence>
<evidence type="ECO:0000256" key="7">
    <source>
        <dbReference type="PIRSR" id="PIRSR001434-2"/>
    </source>
</evidence>
<protein>
    <recommendedName>
        <fullName evidence="3">homocysteine desulfhydrase</fullName>
        <ecNumber evidence="3">4.4.1.2</ecNumber>
    </recommendedName>
    <alternativeName>
        <fullName evidence="4">Homocysteine desulfhydrase</fullName>
    </alternativeName>
</protein>
<comment type="catalytic activity">
    <reaction evidence="6">
        <text>L-methionine + H2O = methanethiol + 2-oxobutanoate + NH4(+)</text>
        <dbReference type="Rhea" id="RHEA:23800"/>
        <dbReference type="ChEBI" id="CHEBI:15377"/>
        <dbReference type="ChEBI" id="CHEBI:16007"/>
        <dbReference type="ChEBI" id="CHEBI:16763"/>
        <dbReference type="ChEBI" id="CHEBI:28938"/>
        <dbReference type="ChEBI" id="CHEBI:57844"/>
        <dbReference type="EC" id="4.4.1.11"/>
    </reaction>
    <physiologicalReaction direction="left-to-right" evidence="6">
        <dbReference type="Rhea" id="RHEA:23801"/>
    </physiologicalReaction>
</comment>
<keyword evidence="2 7" id="KW-0663">Pyridoxal phosphate</keyword>
<dbReference type="GO" id="GO:0047982">
    <property type="term" value="F:homocysteine desulfhydrase activity"/>
    <property type="evidence" value="ECO:0007669"/>
    <property type="project" value="UniProtKB-EC"/>
</dbReference>
<dbReference type="PANTHER" id="PTHR11808:SF80">
    <property type="entry name" value="CYSTATHIONINE GAMMA-LYASE"/>
    <property type="match status" value="1"/>
</dbReference>
<gene>
    <name evidence="9" type="ORF">DQG23_10530</name>
</gene>
<evidence type="ECO:0000256" key="3">
    <source>
        <dbReference type="ARBA" id="ARBA00047175"/>
    </source>
</evidence>
<dbReference type="Proteomes" id="UP000250369">
    <property type="component" value="Unassembled WGS sequence"/>
</dbReference>
<accession>A0A329MUV2</accession>
<feature type="modified residue" description="N6-(pyridoxal phosphate)lysine" evidence="7">
    <location>
        <position position="214"/>
    </location>
</feature>
<dbReference type="EMBL" id="QMFB01000004">
    <property type="protein sequence ID" value="RAV21727.1"/>
    <property type="molecule type" value="Genomic_DNA"/>
</dbReference>
<dbReference type="AlphaFoldDB" id="A0A329MUV2"/>
<dbReference type="Pfam" id="PF01053">
    <property type="entry name" value="Cys_Met_Meta_PP"/>
    <property type="match status" value="1"/>
</dbReference>
<comment type="catalytic activity">
    <reaction evidence="5">
        <text>L-homocysteine + H2O = 2-oxobutanoate + hydrogen sulfide + NH4(+) + H(+)</text>
        <dbReference type="Rhea" id="RHEA:14501"/>
        <dbReference type="ChEBI" id="CHEBI:15377"/>
        <dbReference type="ChEBI" id="CHEBI:15378"/>
        <dbReference type="ChEBI" id="CHEBI:16763"/>
        <dbReference type="ChEBI" id="CHEBI:28938"/>
        <dbReference type="ChEBI" id="CHEBI:29919"/>
        <dbReference type="ChEBI" id="CHEBI:58199"/>
        <dbReference type="EC" id="4.4.1.2"/>
    </reaction>
    <physiologicalReaction direction="left-to-right" evidence="5">
        <dbReference type="Rhea" id="RHEA:14502"/>
    </physiologicalReaction>
</comment>
<dbReference type="GO" id="GO:0019346">
    <property type="term" value="P:transsulfuration"/>
    <property type="evidence" value="ECO:0007669"/>
    <property type="project" value="InterPro"/>
</dbReference>
<evidence type="ECO:0000256" key="8">
    <source>
        <dbReference type="RuleBase" id="RU362118"/>
    </source>
</evidence>
<comment type="caution">
    <text evidence="9">The sequence shown here is derived from an EMBL/GenBank/DDBJ whole genome shotgun (WGS) entry which is preliminary data.</text>
</comment>
<comment type="similarity">
    <text evidence="8">Belongs to the trans-sulfuration enzymes family.</text>
</comment>
<dbReference type="InterPro" id="IPR015422">
    <property type="entry name" value="PyrdxlP-dep_Trfase_small"/>
</dbReference>
<organism evidence="9 10">
    <name type="scientific">Paenibacillus contaminans</name>
    <dbReference type="NCBI Taxonomy" id="450362"/>
    <lineage>
        <taxon>Bacteria</taxon>
        <taxon>Bacillati</taxon>
        <taxon>Bacillota</taxon>
        <taxon>Bacilli</taxon>
        <taxon>Bacillales</taxon>
        <taxon>Paenibacillaceae</taxon>
        <taxon>Paenibacillus</taxon>
    </lineage>
</organism>
<evidence type="ECO:0000256" key="2">
    <source>
        <dbReference type="ARBA" id="ARBA00022898"/>
    </source>
</evidence>
<dbReference type="SUPFAM" id="SSF53383">
    <property type="entry name" value="PLP-dependent transferases"/>
    <property type="match status" value="1"/>
</dbReference>
<dbReference type="CDD" id="cd00614">
    <property type="entry name" value="CGS_like"/>
    <property type="match status" value="1"/>
</dbReference>
<evidence type="ECO:0000256" key="4">
    <source>
        <dbReference type="ARBA" id="ARBA00047199"/>
    </source>
</evidence>
<dbReference type="Gene3D" id="3.90.1150.10">
    <property type="entry name" value="Aspartate Aminotransferase, domain 1"/>
    <property type="match status" value="1"/>
</dbReference>
<evidence type="ECO:0000256" key="1">
    <source>
        <dbReference type="ARBA" id="ARBA00001933"/>
    </source>
</evidence>
<reference evidence="9 10" key="1">
    <citation type="journal article" date="2009" name="Int. J. Syst. Evol. Microbiol.">
        <title>Paenibacillus contaminans sp. nov., isolated from a contaminated laboratory plate.</title>
        <authorList>
            <person name="Chou J.H."/>
            <person name="Lee J.H."/>
            <person name="Lin M.C."/>
            <person name="Chang P.S."/>
            <person name="Arun A.B."/>
            <person name="Young C.C."/>
            <person name="Chen W.M."/>
        </authorList>
    </citation>
    <scope>NUCLEOTIDE SEQUENCE [LARGE SCALE GENOMIC DNA]</scope>
    <source>
        <strain evidence="9 10">CKOBP-6</strain>
    </source>
</reference>
<dbReference type="FunFam" id="3.40.640.10:FF:000046">
    <property type="entry name" value="Cystathionine gamma-lyase"/>
    <property type="match status" value="1"/>
</dbReference>
<dbReference type="GO" id="GO:0005737">
    <property type="term" value="C:cytoplasm"/>
    <property type="evidence" value="ECO:0007669"/>
    <property type="project" value="TreeGrafter"/>
</dbReference>
<comment type="cofactor">
    <cofactor evidence="1 8">
        <name>pyridoxal 5'-phosphate</name>
        <dbReference type="ChEBI" id="CHEBI:597326"/>
    </cofactor>
</comment>
<dbReference type="GO" id="GO:0018826">
    <property type="term" value="F:methionine gamma-lyase activity"/>
    <property type="evidence" value="ECO:0007669"/>
    <property type="project" value="UniProtKB-EC"/>
</dbReference>
<evidence type="ECO:0000256" key="6">
    <source>
        <dbReference type="ARBA" id="ARBA00052699"/>
    </source>
</evidence>
<proteinExistence type="inferred from homology"/>
<dbReference type="PIRSF" id="PIRSF001434">
    <property type="entry name" value="CGS"/>
    <property type="match status" value="1"/>
</dbReference>
<dbReference type="GO" id="GO:0030170">
    <property type="term" value="F:pyridoxal phosphate binding"/>
    <property type="evidence" value="ECO:0007669"/>
    <property type="project" value="InterPro"/>
</dbReference>
<evidence type="ECO:0000256" key="5">
    <source>
        <dbReference type="ARBA" id="ARBA00048780"/>
    </source>
</evidence>
<dbReference type="InterPro" id="IPR015421">
    <property type="entry name" value="PyrdxlP-dep_Trfase_major"/>
</dbReference>
<dbReference type="EC" id="4.4.1.2" evidence="3"/>
<keyword evidence="10" id="KW-1185">Reference proteome</keyword>
<dbReference type="InterPro" id="IPR000277">
    <property type="entry name" value="Cys/Met-Metab_PyrdxlP-dep_enz"/>
</dbReference>
<keyword evidence="9" id="KW-0456">Lyase</keyword>